<accession>A0A1R2AQS3</accession>
<name>A0A1R2AQS3_9CILI</name>
<sequence>MIALNSSRSAPFTYFRNTSMPVIVPHSLTKRKAQRIFSRNSSDEEKQAVEKLNDWEKQDKKLENFQSISEAKITLKKRIDKEDIVEEIKLKRKHKSKLPDINSHKLLPVIKSIKDRQSKKESEENFKERCRYLRLFEEDLNNTCKQLSKELNQVKHERDALREDCVKIKKIMTIYIEETEKLKEALSQYENRPRVKISQEELAAWMSHRDSMREELKKREHGKAKVQDEVSAEVLKRHQKLTELDEKSKDLRKKLGIVKFTQIKHYLSLLKEGKDIGSEGIQWIVIALWKIGETISVENFPSYLDEDAIHFILFVAQKNLEIEEILNKIINPSRKNIVSERTTNRWNNIRERLTEVTKHMHSQKPEYAYNSKSQKLSIKWVNLPHSESMASRDQNEPASYYENYVAKIKEMIASATESEIQRLTIECSLHGYEEAYKTNMKELIGAITGTETLDKHLAAISKHKRNLVGVLEGNRSASIGP</sequence>
<keyword evidence="1" id="KW-0175">Coiled coil</keyword>
<dbReference type="AlphaFoldDB" id="A0A1R2AQS3"/>
<organism evidence="2 3">
    <name type="scientific">Stentor coeruleus</name>
    <dbReference type="NCBI Taxonomy" id="5963"/>
    <lineage>
        <taxon>Eukaryota</taxon>
        <taxon>Sar</taxon>
        <taxon>Alveolata</taxon>
        <taxon>Ciliophora</taxon>
        <taxon>Postciliodesmatophora</taxon>
        <taxon>Heterotrichea</taxon>
        <taxon>Heterotrichida</taxon>
        <taxon>Stentoridae</taxon>
        <taxon>Stentor</taxon>
    </lineage>
</organism>
<protein>
    <submittedName>
        <fullName evidence="2">Uncharacterized protein</fullName>
    </submittedName>
</protein>
<evidence type="ECO:0000313" key="3">
    <source>
        <dbReference type="Proteomes" id="UP000187209"/>
    </source>
</evidence>
<evidence type="ECO:0000313" key="2">
    <source>
        <dbReference type="EMBL" id="OMJ66795.1"/>
    </source>
</evidence>
<comment type="caution">
    <text evidence="2">The sequence shown here is derived from an EMBL/GenBank/DDBJ whole genome shotgun (WGS) entry which is preliminary data.</text>
</comment>
<reference evidence="2 3" key="1">
    <citation type="submission" date="2016-11" db="EMBL/GenBank/DDBJ databases">
        <title>The macronuclear genome of Stentor coeruleus: a giant cell with tiny introns.</title>
        <authorList>
            <person name="Slabodnick M."/>
            <person name="Ruby J.G."/>
            <person name="Reiff S.B."/>
            <person name="Swart E.C."/>
            <person name="Gosai S."/>
            <person name="Prabakaran S."/>
            <person name="Witkowska E."/>
            <person name="Larue G.E."/>
            <person name="Fisher S."/>
            <person name="Freeman R.M."/>
            <person name="Gunawardena J."/>
            <person name="Chu W."/>
            <person name="Stover N.A."/>
            <person name="Gregory B.D."/>
            <person name="Nowacki M."/>
            <person name="Derisi J."/>
            <person name="Roy S.W."/>
            <person name="Marshall W.F."/>
            <person name="Sood P."/>
        </authorList>
    </citation>
    <scope>NUCLEOTIDE SEQUENCE [LARGE SCALE GENOMIC DNA]</scope>
    <source>
        <strain evidence="2">WM001</strain>
    </source>
</reference>
<proteinExistence type="predicted"/>
<dbReference type="EMBL" id="MPUH01001631">
    <property type="protein sequence ID" value="OMJ66795.1"/>
    <property type="molecule type" value="Genomic_DNA"/>
</dbReference>
<gene>
    <name evidence="2" type="ORF">SteCoe_36237</name>
</gene>
<dbReference type="Proteomes" id="UP000187209">
    <property type="component" value="Unassembled WGS sequence"/>
</dbReference>
<feature type="coiled-coil region" evidence="1">
    <location>
        <begin position="137"/>
        <end position="192"/>
    </location>
</feature>
<keyword evidence="3" id="KW-1185">Reference proteome</keyword>
<dbReference type="OrthoDB" id="295643at2759"/>
<evidence type="ECO:0000256" key="1">
    <source>
        <dbReference type="SAM" id="Coils"/>
    </source>
</evidence>